<proteinExistence type="predicted"/>
<dbReference type="AlphaFoldDB" id="A0A6J4L4K9"/>
<dbReference type="EMBL" id="CADCUG010000034">
    <property type="protein sequence ID" value="CAA9322737.1"/>
    <property type="molecule type" value="Genomic_DNA"/>
</dbReference>
<sequence>MGGWGVDALVGHQTRPHRDLDIDIDAACEQTALSVLADLGYALQTDWRPNRVELVAAGRGWVDLHPLLLDEDGSARQASLDGGYHVFPASFFTAGSLGGVIVPCVSAQAQRVFRTGYEPRSVDVHDLTMLDELEDRQAPIEDA</sequence>
<evidence type="ECO:0000313" key="1">
    <source>
        <dbReference type="EMBL" id="CAA9322737.1"/>
    </source>
</evidence>
<accession>A0A6J4L4K9</accession>
<dbReference type="Pfam" id="PF10706">
    <property type="entry name" value="Aminoglyc_resit"/>
    <property type="match status" value="1"/>
</dbReference>
<name>A0A6J4L4K9_9ACTN</name>
<reference evidence="1" key="1">
    <citation type="submission" date="2020-02" db="EMBL/GenBank/DDBJ databases">
        <authorList>
            <person name="Meier V. D."/>
        </authorList>
    </citation>
    <scope>NUCLEOTIDE SEQUENCE</scope>
    <source>
        <strain evidence="1">AVDCRST_MAG29</strain>
    </source>
</reference>
<dbReference type="InterPro" id="IPR019646">
    <property type="entry name" value="Aminoglyc_AdlTrfase"/>
</dbReference>
<organism evidence="1">
    <name type="scientific">uncultured Nocardioidaceae bacterium</name>
    <dbReference type="NCBI Taxonomy" id="253824"/>
    <lineage>
        <taxon>Bacteria</taxon>
        <taxon>Bacillati</taxon>
        <taxon>Actinomycetota</taxon>
        <taxon>Actinomycetes</taxon>
        <taxon>Propionibacteriales</taxon>
        <taxon>Nocardioidaceae</taxon>
        <taxon>environmental samples</taxon>
    </lineage>
</organism>
<dbReference type="Gene3D" id="3.30.460.40">
    <property type="match status" value="1"/>
</dbReference>
<protein>
    <submittedName>
        <fullName evidence="1">Uncharacterized protein</fullName>
    </submittedName>
</protein>
<gene>
    <name evidence="1" type="ORF">AVDCRST_MAG29-547</name>
</gene>